<protein>
    <submittedName>
        <fullName evidence="2">Uncharacterized protein</fullName>
    </submittedName>
</protein>
<dbReference type="GeneID" id="38120719"/>
<dbReference type="EMBL" id="PVWQ01000015">
    <property type="protein sequence ID" value="RDW63238.1"/>
    <property type="molecule type" value="Genomic_DNA"/>
</dbReference>
<evidence type="ECO:0000313" key="3">
    <source>
        <dbReference type="Proteomes" id="UP000256690"/>
    </source>
</evidence>
<evidence type="ECO:0000256" key="1">
    <source>
        <dbReference type="SAM" id="MobiDB-lite"/>
    </source>
</evidence>
<keyword evidence="3" id="KW-1185">Reference proteome</keyword>
<feature type="region of interest" description="Disordered" evidence="1">
    <location>
        <begin position="225"/>
        <end position="258"/>
    </location>
</feature>
<organism evidence="2 3">
    <name type="scientific">Aspergillus mulundensis</name>
    <dbReference type="NCBI Taxonomy" id="1810919"/>
    <lineage>
        <taxon>Eukaryota</taxon>
        <taxon>Fungi</taxon>
        <taxon>Dikarya</taxon>
        <taxon>Ascomycota</taxon>
        <taxon>Pezizomycotina</taxon>
        <taxon>Eurotiomycetes</taxon>
        <taxon>Eurotiomycetidae</taxon>
        <taxon>Eurotiales</taxon>
        <taxon>Aspergillaceae</taxon>
        <taxon>Aspergillus</taxon>
        <taxon>Aspergillus subgen. Nidulantes</taxon>
    </lineage>
</organism>
<dbReference type="AlphaFoldDB" id="A0A3D8QNH6"/>
<reference evidence="2 3" key="1">
    <citation type="journal article" date="2018" name="IMA Fungus">
        <title>IMA Genome-F 9: Draft genome sequence of Annulohypoxylon stygium, Aspergillus mulundensis, Berkeleyomyces basicola (syn. Thielaviopsis basicola), Ceratocystis smalleyi, two Cercospora beticola strains, Coleophoma cylindrospora, Fusarium fracticaudum, Phialophora cf. hyalina, and Morchella septimelata.</title>
        <authorList>
            <person name="Wingfield B.D."/>
            <person name="Bills G.F."/>
            <person name="Dong Y."/>
            <person name="Huang W."/>
            <person name="Nel W.J."/>
            <person name="Swalarsk-Parry B.S."/>
            <person name="Vaghefi N."/>
            <person name="Wilken P.M."/>
            <person name="An Z."/>
            <person name="de Beer Z.W."/>
            <person name="De Vos L."/>
            <person name="Chen L."/>
            <person name="Duong T.A."/>
            <person name="Gao Y."/>
            <person name="Hammerbacher A."/>
            <person name="Kikkert J.R."/>
            <person name="Li Y."/>
            <person name="Li H."/>
            <person name="Li K."/>
            <person name="Li Q."/>
            <person name="Liu X."/>
            <person name="Ma X."/>
            <person name="Naidoo K."/>
            <person name="Pethybridge S.J."/>
            <person name="Sun J."/>
            <person name="Steenkamp E.T."/>
            <person name="van der Nest M.A."/>
            <person name="van Wyk S."/>
            <person name="Wingfield M.J."/>
            <person name="Xiong C."/>
            <person name="Yue Q."/>
            <person name="Zhang X."/>
        </authorList>
    </citation>
    <scope>NUCLEOTIDE SEQUENCE [LARGE SCALE GENOMIC DNA]</scope>
    <source>
        <strain evidence="2 3">DSM 5745</strain>
    </source>
</reference>
<evidence type="ECO:0000313" key="2">
    <source>
        <dbReference type="EMBL" id="RDW63238.1"/>
    </source>
</evidence>
<gene>
    <name evidence="2" type="ORF">DSM5745_10349</name>
</gene>
<proteinExistence type="predicted"/>
<dbReference type="RefSeq" id="XP_026599427.1">
    <property type="nucleotide sequence ID" value="XM_026752365.1"/>
</dbReference>
<name>A0A3D8QNH6_9EURO</name>
<dbReference type="Proteomes" id="UP000256690">
    <property type="component" value="Unassembled WGS sequence"/>
</dbReference>
<comment type="caution">
    <text evidence="2">The sequence shown here is derived from an EMBL/GenBank/DDBJ whole genome shotgun (WGS) entry which is preliminary data.</text>
</comment>
<accession>A0A3D8QNH6</accession>
<sequence>MASTASSSGTGTVQIVLAYGHQHSHFQASDLEYIIPIIHSRHVMLTLVRQDTTNCDWIHVTNGPEQYERLIEHHRNERDTNAESSEQVGQVPEHDVPQILQIAESIPAQRCQLYAAALLDRLAERGFVERATAQRFRSNIGPCVADQLRAPPVSRTEDAVEFITRHYAFSYEMSDEADMLKDRCFHDQRIEPDPVRVAMLDLMLRDPEFARFMFGLAGYGSDADSARGAGVGGGDAQAGSSRPRTNRRQQDQGPAEQR</sequence>